<dbReference type="Proteomes" id="UP000468735">
    <property type="component" value="Unassembled WGS sequence"/>
</dbReference>
<evidence type="ECO:0000313" key="2">
    <source>
        <dbReference type="Proteomes" id="UP000468735"/>
    </source>
</evidence>
<keyword evidence="2" id="KW-1185">Reference proteome</keyword>
<evidence type="ECO:0000313" key="1">
    <source>
        <dbReference type="EMBL" id="KAB2345474.1"/>
    </source>
</evidence>
<dbReference type="AlphaFoldDB" id="A0A6H9YTJ9"/>
<accession>A0A6H9YTJ9</accession>
<gene>
    <name evidence="1" type="ORF">F8566_26245</name>
</gene>
<comment type="caution">
    <text evidence="1">The sequence shown here is derived from an EMBL/GenBank/DDBJ whole genome shotgun (WGS) entry which is preliminary data.</text>
</comment>
<dbReference type="EMBL" id="WBMT01000013">
    <property type="protein sequence ID" value="KAB2345474.1"/>
    <property type="molecule type" value="Genomic_DNA"/>
</dbReference>
<proteinExistence type="predicted"/>
<name>A0A6H9YTJ9_9ACTN</name>
<sequence length="67" mass="7387">MRGDRAGQVLVQARPHEDAAAPLVPQLRRIHTLYLAEQERCAGRLAPGNHSFERGIRVTGFALELLG</sequence>
<dbReference type="RefSeq" id="WP_151564404.1">
    <property type="nucleotide sequence ID" value="NZ_WBMT01000013.1"/>
</dbReference>
<protein>
    <submittedName>
        <fullName evidence="1">Uncharacterized protein</fullName>
    </submittedName>
</protein>
<reference evidence="1 2" key="1">
    <citation type="submission" date="2019-09" db="EMBL/GenBank/DDBJ databases">
        <title>Actinomadura physcomitrii sp. nov., a novel actinomycete isolated from moss [Physcomitrium sphaericum (Ludw) Fuernr].</title>
        <authorList>
            <person name="Zhuang X."/>
            <person name="Liu C."/>
        </authorList>
    </citation>
    <scope>NUCLEOTIDE SEQUENCE [LARGE SCALE GENOMIC DNA]</scope>
    <source>
        <strain evidence="1 2">HMC1</strain>
    </source>
</reference>
<organism evidence="1 2">
    <name type="scientific">Actinomadura rudentiformis</name>
    <dbReference type="NCBI Taxonomy" id="359158"/>
    <lineage>
        <taxon>Bacteria</taxon>
        <taxon>Bacillati</taxon>
        <taxon>Actinomycetota</taxon>
        <taxon>Actinomycetes</taxon>
        <taxon>Streptosporangiales</taxon>
        <taxon>Thermomonosporaceae</taxon>
        <taxon>Actinomadura</taxon>
    </lineage>
</organism>